<evidence type="ECO:0000313" key="2">
    <source>
        <dbReference type="Proteomes" id="UP000053144"/>
    </source>
</evidence>
<sequence length="143" mass="16081">MVDSRCKMPTRRHTSGASIPPVLVLLDLQHLKDGSLILKNKLRVIVEGEYTQSIQVVGSKIGETTLRQMSFVAHGNVFLHKDEENQEDEDDDIDAHITEPVSEADPYSWSFSHSFLLIIIHGRVFFQSLKTNGTDEFVSSNKA</sequence>
<dbReference type="Proteomes" id="UP000053144">
    <property type="component" value="Chromosome 5"/>
</dbReference>
<reference evidence="2" key="1">
    <citation type="journal article" date="2015" name="Proc. Natl. Acad. Sci. U.S.A.">
        <title>Genome sequencing of adzuki bean (Vigna angularis) provides insight into high starch and low fat accumulation and domestication.</title>
        <authorList>
            <person name="Yang K."/>
            <person name="Tian Z."/>
            <person name="Chen C."/>
            <person name="Luo L."/>
            <person name="Zhao B."/>
            <person name="Wang Z."/>
            <person name="Yu L."/>
            <person name="Li Y."/>
            <person name="Sun Y."/>
            <person name="Li W."/>
            <person name="Chen Y."/>
            <person name="Li Y."/>
            <person name="Zhang Y."/>
            <person name="Ai D."/>
            <person name="Zhao J."/>
            <person name="Shang C."/>
            <person name="Ma Y."/>
            <person name="Wu B."/>
            <person name="Wang M."/>
            <person name="Gao L."/>
            <person name="Sun D."/>
            <person name="Zhang P."/>
            <person name="Guo F."/>
            <person name="Wang W."/>
            <person name="Li Y."/>
            <person name="Wang J."/>
            <person name="Varshney R.K."/>
            <person name="Wang J."/>
            <person name="Ling H.Q."/>
            <person name="Wan P."/>
        </authorList>
    </citation>
    <scope>NUCLEOTIDE SEQUENCE</scope>
    <source>
        <strain evidence="2">cv. Jingnong 6</strain>
    </source>
</reference>
<gene>
    <name evidence="1" type="ORF">LR48_Vigan05g120200</name>
</gene>
<name>A0A0L9UM13_PHAAN</name>
<evidence type="ECO:0000313" key="1">
    <source>
        <dbReference type="EMBL" id="KOM43597.1"/>
    </source>
</evidence>
<accession>A0A0L9UM13</accession>
<protein>
    <submittedName>
        <fullName evidence="1">Uncharacterized protein</fullName>
    </submittedName>
</protein>
<dbReference type="EMBL" id="CM003375">
    <property type="protein sequence ID" value="KOM43597.1"/>
    <property type="molecule type" value="Genomic_DNA"/>
</dbReference>
<dbReference type="AlphaFoldDB" id="A0A0L9UM13"/>
<dbReference type="Gramene" id="KOM43597">
    <property type="protein sequence ID" value="KOM43597"/>
    <property type="gene ID" value="LR48_Vigan05g120200"/>
</dbReference>
<proteinExistence type="predicted"/>
<organism evidence="1 2">
    <name type="scientific">Phaseolus angularis</name>
    <name type="common">Azuki bean</name>
    <name type="synonym">Vigna angularis</name>
    <dbReference type="NCBI Taxonomy" id="3914"/>
    <lineage>
        <taxon>Eukaryota</taxon>
        <taxon>Viridiplantae</taxon>
        <taxon>Streptophyta</taxon>
        <taxon>Embryophyta</taxon>
        <taxon>Tracheophyta</taxon>
        <taxon>Spermatophyta</taxon>
        <taxon>Magnoliopsida</taxon>
        <taxon>eudicotyledons</taxon>
        <taxon>Gunneridae</taxon>
        <taxon>Pentapetalae</taxon>
        <taxon>rosids</taxon>
        <taxon>fabids</taxon>
        <taxon>Fabales</taxon>
        <taxon>Fabaceae</taxon>
        <taxon>Papilionoideae</taxon>
        <taxon>50 kb inversion clade</taxon>
        <taxon>NPAAA clade</taxon>
        <taxon>indigoferoid/millettioid clade</taxon>
        <taxon>Phaseoleae</taxon>
        <taxon>Vigna</taxon>
    </lineage>
</organism>